<dbReference type="EMBL" id="JAYDYQ010001087">
    <property type="protein sequence ID" value="KAK4489844.1"/>
    <property type="molecule type" value="Genomic_DNA"/>
</dbReference>
<evidence type="ECO:0000256" key="1">
    <source>
        <dbReference type="ARBA" id="ARBA00006484"/>
    </source>
</evidence>
<comment type="similarity">
    <text evidence="1">Belongs to the short-chain dehydrogenases/reductases (SDR) family.</text>
</comment>
<reference evidence="3 4" key="1">
    <citation type="journal article" date="2023" name="bioRxiv">
        <title>Genome report: Whole genome sequence and annotation of Penstemon davidsonii.</title>
        <authorList>
            <person name="Ostevik K.L."/>
            <person name="Alabady M."/>
            <person name="Zhang M."/>
            <person name="Rausher M.D."/>
        </authorList>
    </citation>
    <scope>NUCLEOTIDE SEQUENCE [LARGE SCALE GENOMIC DNA]</scope>
    <source>
        <strain evidence="3">DNT005</strain>
        <tissue evidence="3">Whole leaf</tissue>
    </source>
</reference>
<sequence>MSNTQAVSPIGKLEGKVAIVTGGASGIGEATARLFAQHGARGVVIVDIQVEKGQSVAKSIGSQLCSYVNCDVTDEEQVIAAVDWTVKTYGRLDIMFSNAGTASNTEQTILDLDLPKYDHLMQVNARGMAICVKQAARKMIEHGIRGAIVCTSSVAATMGGLNIIDCTMSKNAVLGLMRSSSLQLGKYGIRVNCVSPSAVVTPLTGIMGLCTAADVENIIGPFTSLKGIALTTMHVAKVVLFLASDDSAFVTGHNLVVDGGLISIPFLKSE</sequence>
<evidence type="ECO:0000256" key="2">
    <source>
        <dbReference type="ARBA" id="ARBA00023027"/>
    </source>
</evidence>
<dbReference type="InterPro" id="IPR036291">
    <property type="entry name" value="NAD(P)-bd_dom_sf"/>
</dbReference>
<dbReference type="InterPro" id="IPR002347">
    <property type="entry name" value="SDR_fam"/>
</dbReference>
<protein>
    <submittedName>
        <fullName evidence="3">Uncharacterized protein</fullName>
    </submittedName>
</protein>
<proteinExistence type="inferred from homology"/>
<dbReference type="Pfam" id="PF13561">
    <property type="entry name" value="adh_short_C2"/>
    <property type="match status" value="1"/>
</dbReference>
<keyword evidence="4" id="KW-1185">Reference proteome</keyword>
<evidence type="ECO:0000313" key="3">
    <source>
        <dbReference type="EMBL" id="KAK4489844.1"/>
    </source>
</evidence>
<dbReference type="PRINTS" id="PR00081">
    <property type="entry name" value="GDHRDH"/>
</dbReference>
<accession>A0ABR0DKT4</accession>
<evidence type="ECO:0000313" key="4">
    <source>
        <dbReference type="Proteomes" id="UP001291926"/>
    </source>
</evidence>
<dbReference type="Proteomes" id="UP001291926">
    <property type="component" value="Unassembled WGS sequence"/>
</dbReference>
<dbReference type="PANTHER" id="PTHR42820:SF21">
    <property type="entry name" value="SHORT-CHAIN DEHYDROGENASE REDUCTASE 3B-LIKE"/>
    <property type="match status" value="1"/>
</dbReference>
<organism evidence="3 4">
    <name type="scientific">Penstemon davidsonii</name>
    <dbReference type="NCBI Taxonomy" id="160366"/>
    <lineage>
        <taxon>Eukaryota</taxon>
        <taxon>Viridiplantae</taxon>
        <taxon>Streptophyta</taxon>
        <taxon>Embryophyta</taxon>
        <taxon>Tracheophyta</taxon>
        <taxon>Spermatophyta</taxon>
        <taxon>Magnoliopsida</taxon>
        <taxon>eudicotyledons</taxon>
        <taxon>Gunneridae</taxon>
        <taxon>Pentapetalae</taxon>
        <taxon>asterids</taxon>
        <taxon>lamiids</taxon>
        <taxon>Lamiales</taxon>
        <taxon>Plantaginaceae</taxon>
        <taxon>Cheloneae</taxon>
        <taxon>Penstemon</taxon>
    </lineage>
</organism>
<gene>
    <name evidence="3" type="ORF">RD792_000488</name>
</gene>
<dbReference type="Gene3D" id="3.40.50.720">
    <property type="entry name" value="NAD(P)-binding Rossmann-like Domain"/>
    <property type="match status" value="1"/>
</dbReference>
<comment type="caution">
    <text evidence="3">The sequence shown here is derived from an EMBL/GenBank/DDBJ whole genome shotgun (WGS) entry which is preliminary data.</text>
</comment>
<dbReference type="SUPFAM" id="SSF51735">
    <property type="entry name" value="NAD(P)-binding Rossmann-fold domains"/>
    <property type="match status" value="1"/>
</dbReference>
<name>A0ABR0DKT4_9LAMI</name>
<keyword evidence="2" id="KW-0520">NAD</keyword>
<dbReference type="PANTHER" id="PTHR42820">
    <property type="entry name" value="SHORT-CHAIN DEHYDROGENASE REDUCTASE"/>
    <property type="match status" value="1"/>
</dbReference>